<evidence type="ECO:0000256" key="1">
    <source>
        <dbReference type="SAM" id="Phobius"/>
    </source>
</evidence>
<gene>
    <name evidence="2" type="ORF">NOG11_11545</name>
</gene>
<reference evidence="2" key="1">
    <citation type="submission" date="2022-07" db="EMBL/GenBank/DDBJ databases">
        <title>Parvularcula maris sp. nov., an algicidal bacterium isolated from seawater.</title>
        <authorList>
            <person name="Li F."/>
        </authorList>
    </citation>
    <scope>NUCLEOTIDE SEQUENCE</scope>
    <source>
        <strain evidence="2">BGMRC 0090</strain>
    </source>
</reference>
<keyword evidence="3" id="KW-1185">Reference proteome</keyword>
<proteinExistence type="predicted"/>
<dbReference type="RefSeq" id="WP_256619917.1">
    <property type="nucleotide sequence ID" value="NZ_JANIBC010000011.1"/>
</dbReference>
<keyword evidence="1" id="KW-0812">Transmembrane</keyword>
<dbReference type="Proteomes" id="UP001142610">
    <property type="component" value="Unassembled WGS sequence"/>
</dbReference>
<name>A0A9X2LCL5_9PROT</name>
<feature type="transmembrane region" description="Helical" evidence="1">
    <location>
        <begin position="57"/>
        <end position="76"/>
    </location>
</feature>
<dbReference type="EMBL" id="JANIBC010000011">
    <property type="protein sequence ID" value="MCQ8186022.1"/>
    <property type="molecule type" value="Genomic_DNA"/>
</dbReference>
<accession>A0A9X2LCL5</accession>
<comment type="caution">
    <text evidence="2">The sequence shown here is derived from an EMBL/GenBank/DDBJ whole genome shotgun (WGS) entry which is preliminary data.</text>
</comment>
<keyword evidence="1" id="KW-0472">Membrane</keyword>
<evidence type="ECO:0000313" key="2">
    <source>
        <dbReference type="EMBL" id="MCQ8186022.1"/>
    </source>
</evidence>
<feature type="transmembrane region" description="Helical" evidence="1">
    <location>
        <begin position="21"/>
        <end position="45"/>
    </location>
</feature>
<dbReference type="AlphaFoldDB" id="A0A9X2LCL5"/>
<protein>
    <submittedName>
        <fullName evidence="2">Uncharacterized protein</fullName>
    </submittedName>
</protein>
<evidence type="ECO:0000313" key="3">
    <source>
        <dbReference type="Proteomes" id="UP001142610"/>
    </source>
</evidence>
<organism evidence="2 3">
    <name type="scientific">Parvularcula maris</name>
    <dbReference type="NCBI Taxonomy" id="2965077"/>
    <lineage>
        <taxon>Bacteria</taxon>
        <taxon>Pseudomonadati</taxon>
        <taxon>Pseudomonadota</taxon>
        <taxon>Alphaproteobacteria</taxon>
        <taxon>Parvularculales</taxon>
        <taxon>Parvularculaceae</taxon>
        <taxon>Parvularcula</taxon>
    </lineage>
</organism>
<sequence length="118" mass="13368">MSDHPEIRPEERSVFETPKTLRLIWIIVPATCAFFALMNVVLAILHKTHPHFTLDAFPVFYGVVGFLSFSFIVLAGQHLRKILMRPEGYYDGAEAELPRIGRDDEVAVDDADLGDARR</sequence>
<keyword evidence="1" id="KW-1133">Transmembrane helix</keyword>